<name>A0ABQ4RWB7_9HYPH</name>
<reference evidence="2" key="1">
    <citation type="journal article" date="2021" name="Front. Microbiol.">
        <title>Comprehensive Comparative Genomics and Phenotyping of Methylobacterium Species.</title>
        <authorList>
            <person name="Alessa O."/>
            <person name="Ogura Y."/>
            <person name="Fujitani Y."/>
            <person name="Takami H."/>
            <person name="Hayashi T."/>
            <person name="Sahin N."/>
            <person name="Tani A."/>
        </authorList>
    </citation>
    <scope>NUCLEOTIDE SEQUENCE</scope>
    <source>
        <strain evidence="2">DSM 19015</strain>
    </source>
</reference>
<protein>
    <recommendedName>
        <fullName evidence="4">DUF5722 domain-containing protein</fullName>
    </recommendedName>
</protein>
<dbReference type="RefSeq" id="WP_238244181.1">
    <property type="nucleotide sequence ID" value="NZ_BPQP01000032.1"/>
</dbReference>
<organism evidence="2 3">
    <name type="scientific">Methylobacterium iners</name>
    <dbReference type="NCBI Taxonomy" id="418707"/>
    <lineage>
        <taxon>Bacteria</taxon>
        <taxon>Pseudomonadati</taxon>
        <taxon>Pseudomonadota</taxon>
        <taxon>Alphaproteobacteria</taxon>
        <taxon>Hyphomicrobiales</taxon>
        <taxon>Methylobacteriaceae</taxon>
        <taxon>Methylobacterium</taxon>
    </lineage>
</organism>
<feature type="signal peptide" evidence="1">
    <location>
        <begin position="1"/>
        <end position="19"/>
    </location>
</feature>
<keyword evidence="3" id="KW-1185">Reference proteome</keyword>
<reference evidence="2" key="2">
    <citation type="submission" date="2021-08" db="EMBL/GenBank/DDBJ databases">
        <authorList>
            <person name="Tani A."/>
            <person name="Ola A."/>
            <person name="Ogura Y."/>
            <person name="Katsura K."/>
            <person name="Hayashi T."/>
        </authorList>
    </citation>
    <scope>NUCLEOTIDE SEQUENCE</scope>
    <source>
        <strain evidence="2">DSM 19015</strain>
    </source>
</reference>
<dbReference type="InterPro" id="IPR017853">
    <property type="entry name" value="GH"/>
</dbReference>
<dbReference type="Gene3D" id="3.20.20.80">
    <property type="entry name" value="Glycosidases"/>
    <property type="match status" value="1"/>
</dbReference>
<dbReference type="EMBL" id="BPQP01000032">
    <property type="protein sequence ID" value="GJD95034.1"/>
    <property type="molecule type" value="Genomic_DNA"/>
</dbReference>
<comment type="caution">
    <text evidence="2">The sequence shown here is derived from an EMBL/GenBank/DDBJ whole genome shotgun (WGS) entry which is preliminary data.</text>
</comment>
<dbReference type="Proteomes" id="UP001055125">
    <property type="component" value="Unassembled WGS sequence"/>
</dbReference>
<keyword evidence="1" id="KW-0732">Signal</keyword>
<evidence type="ECO:0000313" key="3">
    <source>
        <dbReference type="Proteomes" id="UP001055125"/>
    </source>
</evidence>
<evidence type="ECO:0000256" key="1">
    <source>
        <dbReference type="SAM" id="SignalP"/>
    </source>
</evidence>
<evidence type="ECO:0008006" key="4">
    <source>
        <dbReference type="Google" id="ProtNLM"/>
    </source>
</evidence>
<proteinExistence type="predicted"/>
<feature type="chain" id="PRO_5046457325" description="DUF5722 domain-containing protein" evidence="1">
    <location>
        <begin position="20"/>
        <end position="448"/>
    </location>
</feature>
<evidence type="ECO:0000313" key="2">
    <source>
        <dbReference type="EMBL" id="GJD95034.1"/>
    </source>
</evidence>
<sequence length="448" mass="48747">MTRAMWSALLLLTAFPARAAFFSDGFVPPPSKQGVMEFRTDLPAAVLAERTRRLARFGAGYVQVNLFWSDLESAGVPSGTAPLACPEGHRMEPSSEAERLRLGFHRFHCIDAGRIAVYDAMFREHEALGIQSGAVLWSSPALYRDPGCEGSPGAIGKQSSAPRPDALDDFEDYINLVASRWRGGGAGKLSHFILWNENAAPEWFDLSPALPKDDLSPEGIERRIDAYAAMLKRAHAALARHQRAALLYVSTDPLWASGLRPGHIGSRRLLEGLWDRLGTDYSWSVAVHPYGRVNRPAPPGHYTFANLGVVAAFQEAQLRARGVTHPEVRPQMRLIASEQGWGLRESGGRTGQAEQICRAHDAAMRLPSLVVQAHNYFQSIEPDEASPGATSSQGMFFGLLPHDLPADLDGIEGVPTGAAYLATFDAKAWGRSDGHYCCRSHGLGCSAP</sequence>
<accession>A0ABQ4RWB7</accession>
<gene>
    <name evidence="2" type="ORF">OCOJLMKI_2243</name>
</gene>
<dbReference type="SUPFAM" id="SSF51445">
    <property type="entry name" value="(Trans)glycosidases"/>
    <property type="match status" value="1"/>
</dbReference>